<protein>
    <recommendedName>
        <fullName evidence="4">Transmembrane protein</fullName>
    </recommendedName>
</protein>
<comment type="caution">
    <text evidence="2">The sequence shown here is derived from an EMBL/GenBank/DDBJ whole genome shotgun (WGS) entry which is preliminary data.</text>
</comment>
<evidence type="ECO:0000256" key="1">
    <source>
        <dbReference type="SAM" id="Phobius"/>
    </source>
</evidence>
<keyword evidence="1" id="KW-1133">Transmembrane helix</keyword>
<dbReference type="EMBL" id="CAJJDN010000028">
    <property type="protein sequence ID" value="CAD8071811.1"/>
    <property type="molecule type" value="Genomic_DNA"/>
</dbReference>
<keyword evidence="1" id="KW-0472">Membrane</keyword>
<reference evidence="2" key="1">
    <citation type="submission" date="2021-01" db="EMBL/GenBank/DDBJ databases">
        <authorList>
            <consortium name="Genoscope - CEA"/>
            <person name="William W."/>
        </authorList>
    </citation>
    <scope>NUCLEOTIDE SEQUENCE</scope>
</reference>
<organism evidence="2 3">
    <name type="scientific">Paramecium sonneborni</name>
    <dbReference type="NCBI Taxonomy" id="65129"/>
    <lineage>
        <taxon>Eukaryota</taxon>
        <taxon>Sar</taxon>
        <taxon>Alveolata</taxon>
        <taxon>Ciliophora</taxon>
        <taxon>Intramacronucleata</taxon>
        <taxon>Oligohymenophorea</taxon>
        <taxon>Peniculida</taxon>
        <taxon>Parameciidae</taxon>
        <taxon>Paramecium</taxon>
    </lineage>
</organism>
<keyword evidence="1" id="KW-0812">Transmembrane</keyword>
<keyword evidence="3" id="KW-1185">Reference proteome</keyword>
<evidence type="ECO:0000313" key="3">
    <source>
        <dbReference type="Proteomes" id="UP000692954"/>
    </source>
</evidence>
<proteinExistence type="predicted"/>
<feature type="transmembrane region" description="Helical" evidence="1">
    <location>
        <begin position="117"/>
        <end position="150"/>
    </location>
</feature>
<feature type="transmembrane region" description="Helical" evidence="1">
    <location>
        <begin position="30"/>
        <end position="49"/>
    </location>
</feature>
<feature type="transmembrane region" description="Helical" evidence="1">
    <location>
        <begin position="162"/>
        <end position="179"/>
    </location>
</feature>
<gene>
    <name evidence="2" type="ORF">PSON_ATCC_30995.1.T0280275</name>
</gene>
<evidence type="ECO:0000313" key="2">
    <source>
        <dbReference type="EMBL" id="CAD8071811.1"/>
    </source>
</evidence>
<dbReference type="AlphaFoldDB" id="A0A8S1M1Q2"/>
<feature type="transmembrane region" description="Helical" evidence="1">
    <location>
        <begin position="56"/>
        <end position="74"/>
    </location>
</feature>
<evidence type="ECO:0008006" key="4">
    <source>
        <dbReference type="Google" id="ProtNLM"/>
    </source>
</evidence>
<dbReference type="OrthoDB" id="296357at2759"/>
<sequence length="568" mass="68137">MLHKIFLTFIVPEIEQEYRLNYKPYMINEYKTLTTLILFVGTFIVISFISEQKYYYALYGLICGIPVILSRHLVCKYPQFSNFVYPFLQITVTIIYNIFSLAYNDDDVPQMYIKYEWYYGFFAAISHLCIYSQGTILCFQTITMIAILVWHIARFDFSNPNGAYITFQIVIVFVVVFFCRREQERNKRLSFLKYRENMKWFQIMDKIVKKWTMFVQFDKSQDQLYLVQQSKASQSEFMIQNDQEFRSFLRNTQIEQTGSLKTQSGQTTLEEILRQLLSTQLCQLDTINNLKDSLYYRYVGYQQKTGRYLKVKLVEYYLSDSKMIIMILQNDKQKSNEEWQKYVAVENYFRFLTNKSIKLIEKLTQVISFKYLNLHNLIDDYNYFNAAFIWLNSSRYVQHKSQVSIIQVQDQLKNIFKKTIQIQYKGQTTQFQSSLQVIMFICVNLIKYLQSQTKQIVTIKISEQNQQQVRSFEFQFETQDFKISSNLIHLLQENKYYDKRNIQFDDQNFKRIMDSYINFLETMESNKQTCLVMAIIKFLLSHFGLTNRIEYQKNQIKISLIDLDSLIS</sequence>
<dbReference type="Proteomes" id="UP000692954">
    <property type="component" value="Unassembled WGS sequence"/>
</dbReference>
<feature type="transmembrane region" description="Helical" evidence="1">
    <location>
        <begin position="86"/>
        <end position="105"/>
    </location>
</feature>
<accession>A0A8S1M1Q2</accession>
<name>A0A8S1M1Q2_9CILI</name>